<keyword evidence="2" id="KW-1185">Reference proteome</keyword>
<dbReference type="AlphaFoldDB" id="A0A917FP02"/>
<comment type="caution">
    <text evidence="1">The sequence shown here is derived from an EMBL/GenBank/DDBJ whole genome shotgun (WGS) entry which is preliminary data.</text>
</comment>
<accession>A0A917FP02</accession>
<gene>
    <name evidence="1" type="ORF">GCM10010916_10630</name>
</gene>
<reference evidence="1" key="1">
    <citation type="journal article" date="2014" name="Int. J. Syst. Evol. Microbiol.">
        <title>Complete genome sequence of Corynebacterium casei LMG S-19264T (=DSM 44701T), isolated from a smear-ripened cheese.</title>
        <authorList>
            <consortium name="US DOE Joint Genome Institute (JGI-PGF)"/>
            <person name="Walter F."/>
            <person name="Albersmeier A."/>
            <person name="Kalinowski J."/>
            <person name="Ruckert C."/>
        </authorList>
    </citation>
    <scope>NUCLEOTIDE SEQUENCE</scope>
    <source>
        <strain evidence="1">CGMCC 1.12987</strain>
    </source>
</reference>
<evidence type="ECO:0000313" key="2">
    <source>
        <dbReference type="Proteomes" id="UP000644756"/>
    </source>
</evidence>
<evidence type="ECO:0000313" key="1">
    <source>
        <dbReference type="EMBL" id="GGF95107.1"/>
    </source>
</evidence>
<dbReference type="Proteomes" id="UP000644756">
    <property type="component" value="Unassembled WGS sequence"/>
</dbReference>
<proteinExistence type="predicted"/>
<organism evidence="1 2">
    <name type="scientific">Paenibacillus abyssi</name>
    <dbReference type="NCBI Taxonomy" id="1340531"/>
    <lineage>
        <taxon>Bacteria</taxon>
        <taxon>Bacillati</taxon>
        <taxon>Bacillota</taxon>
        <taxon>Bacilli</taxon>
        <taxon>Bacillales</taxon>
        <taxon>Paenibacillaceae</taxon>
        <taxon>Paenibacillus</taxon>
    </lineage>
</organism>
<dbReference type="RefSeq" id="WP_188529716.1">
    <property type="nucleotide sequence ID" value="NZ_BMGR01000003.1"/>
</dbReference>
<protein>
    <submittedName>
        <fullName evidence="1">Uncharacterized protein</fullName>
    </submittedName>
</protein>
<name>A0A917FP02_9BACL</name>
<reference evidence="1" key="2">
    <citation type="submission" date="2020-09" db="EMBL/GenBank/DDBJ databases">
        <authorList>
            <person name="Sun Q."/>
            <person name="Zhou Y."/>
        </authorList>
    </citation>
    <scope>NUCLEOTIDE SEQUENCE</scope>
    <source>
        <strain evidence="1">CGMCC 1.12987</strain>
    </source>
</reference>
<dbReference type="EMBL" id="BMGR01000003">
    <property type="protein sequence ID" value="GGF95107.1"/>
    <property type="molecule type" value="Genomic_DNA"/>
</dbReference>
<sequence>MRVVNKHQLEARVEAVIEIIQEVTGKETVSNAIKSRLNSMSYEELGILAMNIVKTRSIEEILGVNEENMPGV</sequence>